<dbReference type="InterPro" id="IPR027417">
    <property type="entry name" value="P-loop_NTPase"/>
</dbReference>
<protein>
    <recommendedName>
        <fullName evidence="1">ORC1/DEAH AAA+ ATPase domain-containing protein</fullName>
    </recommendedName>
</protein>
<dbReference type="Gene3D" id="3.40.50.300">
    <property type="entry name" value="P-loop containing nucleotide triphosphate hydrolases"/>
    <property type="match status" value="1"/>
</dbReference>
<proteinExistence type="predicted"/>
<evidence type="ECO:0000259" key="1">
    <source>
        <dbReference type="Pfam" id="PF13401"/>
    </source>
</evidence>
<accession>A0A7Y9WQ20</accession>
<gene>
    <name evidence="2" type="ORF">GGD40_003307</name>
</gene>
<dbReference type="Pfam" id="PF13401">
    <property type="entry name" value="AAA_22"/>
    <property type="match status" value="1"/>
</dbReference>
<dbReference type="RefSeq" id="WP_179744265.1">
    <property type="nucleotide sequence ID" value="NZ_JACCAS010000001.1"/>
</dbReference>
<keyword evidence="3" id="KW-1185">Reference proteome</keyword>
<name>A0A7Y9WQ20_9BURK</name>
<evidence type="ECO:0000313" key="2">
    <source>
        <dbReference type="EMBL" id="NYH23828.1"/>
    </source>
</evidence>
<sequence length="493" mass="55406">MKPGIRIVSTAPGVGGDSVEMNPLLIGFPDPLDDSSLVQRLAFNPFYSRTWRERNRDPSRLRDYLQSVFVPTPTTIEATRRMLLSIRNGYLRRDPAQPNCWSEYFRDERGAPPSVQFDPRHPAPIAIIGITGVGKSHLVGRALSLLPPPRKHEALSTHLASVVQIPFIYIHLGTVDSLLGLIVAILTQIDEVLGVSSYGDVGRQPNVDVLIDRAIRILKTHFCGAVVLEEVQYLNFGHTSASARVRNFMLKLSNAGIPLILVGNPLGFQFKEKNGTSSQLLRRLKDNAIRLEPAEAASDDEWRYLIRGLWPCQLLENRAKLTDEWYDLLYRITGGFPAFLISLLDAAQQLAMRRGHRSLSSEIVVEAANADRWLKRQERMMIDAFVAKDPVRLREFSDIDHLYYRDKWTSNSDPLPLADMPRTHETSQRYVEAGKMELSLKPASKAPREKVSADPAAVQTRQFFLGALDQMLGQHDESSLPSVDATPKRDRTA</sequence>
<dbReference type="InterPro" id="IPR049945">
    <property type="entry name" value="AAA_22"/>
</dbReference>
<dbReference type="AlphaFoldDB" id="A0A7Y9WQ20"/>
<dbReference type="SUPFAM" id="SSF52540">
    <property type="entry name" value="P-loop containing nucleoside triphosphate hydrolases"/>
    <property type="match status" value="1"/>
</dbReference>
<organism evidence="2 3">
    <name type="scientific">Paraburkholderia bryophila</name>
    <dbReference type="NCBI Taxonomy" id="420952"/>
    <lineage>
        <taxon>Bacteria</taxon>
        <taxon>Pseudomonadati</taxon>
        <taxon>Pseudomonadota</taxon>
        <taxon>Betaproteobacteria</taxon>
        <taxon>Burkholderiales</taxon>
        <taxon>Burkholderiaceae</taxon>
        <taxon>Paraburkholderia</taxon>
    </lineage>
</organism>
<reference evidence="2 3" key="1">
    <citation type="submission" date="2020-07" db="EMBL/GenBank/DDBJ databases">
        <title>Exploring microbial biodiversity for novel pathways involved in the catabolism of aromatic compounds derived from lignin.</title>
        <authorList>
            <person name="Elkins J."/>
        </authorList>
    </citation>
    <scope>NUCLEOTIDE SEQUENCE [LARGE SCALE GENOMIC DNA]</scope>
    <source>
        <strain evidence="2 3">H2C3C</strain>
    </source>
</reference>
<dbReference type="GO" id="GO:0016887">
    <property type="term" value="F:ATP hydrolysis activity"/>
    <property type="evidence" value="ECO:0007669"/>
    <property type="project" value="InterPro"/>
</dbReference>
<evidence type="ECO:0000313" key="3">
    <source>
        <dbReference type="Proteomes" id="UP000540929"/>
    </source>
</evidence>
<feature type="domain" description="ORC1/DEAH AAA+ ATPase" evidence="1">
    <location>
        <begin position="122"/>
        <end position="268"/>
    </location>
</feature>
<comment type="caution">
    <text evidence="2">The sequence shown here is derived from an EMBL/GenBank/DDBJ whole genome shotgun (WGS) entry which is preliminary data.</text>
</comment>
<dbReference type="EMBL" id="JACCAS010000001">
    <property type="protein sequence ID" value="NYH23828.1"/>
    <property type="molecule type" value="Genomic_DNA"/>
</dbReference>
<dbReference type="Proteomes" id="UP000540929">
    <property type="component" value="Unassembled WGS sequence"/>
</dbReference>